<accession>A0A101MKZ0</accession>
<gene>
    <name evidence="1" type="ORF">ACN42_g4674</name>
</gene>
<reference evidence="1 2" key="1">
    <citation type="submission" date="2015-10" db="EMBL/GenBank/DDBJ databases">
        <title>Genome sequencing of Penicillium freii.</title>
        <authorList>
            <person name="Nguyen H.D."/>
            <person name="Visagie C.M."/>
            <person name="Seifert K.A."/>
        </authorList>
    </citation>
    <scope>NUCLEOTIDE SEQUENCE [LARGE SCALE GENOMIC DNA]</scope>
    <source>
        <strain evidence="1 2">DAOM 242723</strain>
    </source>
</reference>
<protein>
    <submittedName>
        <fullName evidence="1">Uncharacterized protein</fullName>
    </submittedName>
</protein>
<name>A0A101MKZ0_PENFR</name>
<organism evidence="1 2">
    <name type="scientific">Penicillium freii</name>
    <dbReference type="NCBI Taxonomy" id="48697"/>
    <lineage>
        <taxon>Eukaryota</taxon>
        <taxon>Fungi</taxon>
        <taxon>Dikarya</taxon>
        <taxon>Ascomycota</taxon>
        <taxon>Pezizomycotina</taxon>
        <taxon>Eurotiomycetes</taxon>
        <taxon>Eurotiomycetidae</taxon>
        <taxon>Eurotiales</taxon>
        <taxon>Aspergillaceae</taxon>
        <taxon>Penicillium</taxon>
    </lineage>
</organism>
<comment type="caution">
    <text evidence="1">The sequence shown here is derived from an EMBL/GenBank/DDBJ whole genome shotgun (WGS) entry which is preliminary data.</text>
</comment>
<dbReference type="AlphaFoldDB" id="A0A101MKZ0"/>
<dbReference type="EMBL" id="LLXE01000101">
    <property type="protein sequence ID" value="KUM62428.1"/>
    <property type="molecule type" value="Genomic_DNA"/>
</dbReference>
<dbReference type="Proteomes" id="UP000055045">
    <property type="component" value="Unassembled WGS sequence"/>
</dbReference>
<proteinExistence type="predicted"/>
<evidence type="ECO:0000313" key="2">
    <source>
        <dbReference type="Proteomes" id="UP000055045"/>
    </source>
</evidence>
<keyword evidence="2" id="KW-1185">Reference proteome</keyword>
<sequence>MCHNLQPHPCRDKKGKESGVYSTPATWITNAGMEVIKLIVNNVRNRLLEVIRAQLEEGTYAGCWFVAFLAFLVKKYRPKKTREEEEAKERLTGEVDKLPRRVEELEVGLKGQMAVLEEKLEAGRGYL</sequence>
<evidence type="ECO:0000313" key="1">
    <source>
        <dbReference type="EMBL" id="KUM62428.1"/>
    </source>
</evidence>